<evidence type="ECO:0000256" key="1">
    <source>
        <dbReference type="SAM" id="MobiDB-lite"/>
    </source>
</evidence>
<keyword evidence="4" id="KW-1185">Reference proteome</keyword>
<proteinExistence type="predicted"/>
<feature type="compositionally biased region" description="Basic and acidic residues" evidence="1">
    <location>
        <begin position="332"/>
        <end position="344"/>
    </location>
</feature>
<feature type="compositionally biased region" description="Basic and acidic residues" evidence="1">
    <location>
        <begin position="459"/>
        <end position="472"/>
    </location>
</feature>
<dbReference type="AlphaFoldDB" id="A0AB34JXI8"/>
<evidence type="ECO:0000313" key="3">
    <source>
        <dbReference type="EMBL" id="KAL1525627.1"/>
    </source>
</evidence>
<organism evidence="3 4">
    <name type="scientific">Prymnesium parvum</name>
    <name type="common">Toxic golden alga</name>
    <dbReference type="NCBI Taxonomy" id="97485"/>
    <lineage>
        <taxon>Eukaryota</taxon>
        <taxon>Haptista</taxon>
        <taxon>Haptophyta</taxon>
        <taxon>Prymnesiophyceae</taxon>
        <taxon>Prymnesiales</taxon>
        <taxon>Prymnesiaceae</taxon>
        <taxon>Prymnesium</taxon>
    </lineage>
</organism>
<feature type="compositionally biased region" description="Polar residues" evidence="1">
    <location>
        <begin position="699"/>
        <end position="708"/>
    </location>
</feature>
<feature type="compositionally biased region" description="Polar residues" evidence="1">
    <location>
        <begin position="646"/>
        <end position="660"/>
    </location>
</feature>
<feature type="region of interest" description="Disordered" evidence="1">
    <location>
        <begin position="284"/>
        <end position="355"/>
    </location>
</feature>
<feature type="region of interest" description="Disordered" evidence="1">
    <location>
        <begin position="443"/>
        <end position="512"/>
    </location>
</feature>
<feature type="region of interest" description="Disordered" evidence="1">
    <location>
        <begin position="682"/>
        <end position="725"/>
    </location>
</feature>
<reference evidence="3 4" key="1">
    <citation type="journal article" date="2024" name="Science">
        <title>Giant polyketide synthase enzymes in the biosynthesis of giant marine polyether toxins.</title>
        <authorList>
            <person name="Fallon T.R."/>
            <person name="Shende V.V."/>
            <person name="Wierzbicki I.H."/>
            <person name="Pendleton A.L."/>
            <person name="Watervoot N.F."/>
            <person name="Auber R.P."/>
            <person name="Gonzalez D.J."/>
            <person name="Wisecaver J.H."/>
            <person name="Moore B.S."/>
        </authorList>
    </citation>
    <scope>NUCLEOTIDE SEQUENCE [LARGE SCALE GENOMIC DNA]</scope>
    <source>
        <strain evidence="3 4">12B1</strain>
    </source>
</reference>
<feature type="compositionally biased region" description="Basic and acidic residues" evidence="1">
    <location>
        <begin position="480"/>
        <end position="499"/>
    </location>
</feature>
<keyword evidence="2" id="KW-0732">Signal</keyword>
<evidence type="ECO:0000313" key="4">
    <source>
        <dbReference type="Proteomes" id="UP001515480"/>
    </source>
</evidence>
<dbReference type="Proteomes" id="UP001515480">
    <property type="component" value="Unassembled WGS sequence"/>
</dbReference>
<feature type="signal peptide" evidence="2">
    <location>
        <begin position="1"/>
        <end position="20"/>
    </location>
</feature>
<gene>
    <name evidence="3" type="ORF">AB1Y20_020480</name>
</gene>
<feature type="compositionally biased region" description="Low complexity" evidence="1">
    <location>
        <begin position="616"/>
        <end position="625"/>
    </location>
</feature>
<feature type="region of interest" description="Disordered" evidence="1">
    <location>
        <begin position="615"/>
        <end position="660"/>
    </location>
</feature>
<feature type="compositionally biased region" description="Polar residues" evidence="1">
    <location>
        <begin position="293"/>
        <end position="310"/>
    </location>
</feature>
<feature type="chain" id="PRO_5044293727" evidence="2">
    <location>
        <begin position="21"/>
        <end position="737"/>
    </location>
</feature>
<protein>
    <submittedName>
        <fullName evidence="3">Uncharacterized protein</fullName>
    </submittedName>
</protein>
<feature type="compositionally biased region" description="Polar residues" evidence="1">
    <location>
        <begin position="500"/>
        <end position="512"/>
    </location>
</feature>
<comment type="caution">
    <text evidence="3">The sequence shown here is derived from an EMBL/GenBank/DDBJ whole genome shotgun (WGS) entry which is preliminary data.</text>
</comment>
<feature type="region of interest" description="Disordered" evidence="1">
    <location>
        <begin position="525"/>
        <end position="544"/>
    </location>
</feature>
<accession>A0AB34JXI8</accession>
<dbReference type="EMBL" id="JBGBPQ010000004">
    <property type="protein sequence ID" value="KAL1525627.1"/>
    <property type="molecule type" value="Genomic_DNA"/>
</dbReference>
<name>A0AB34JXI8_PRYPA</name>
<evidence type="ECO:0000256" key="2">
    <source>
        <dbReference type="SAM" id="SignalP"/>
    </source>
</evidence>
<sequence>MVVELCWAGLLAFCLDELAGRSILGFTRNMTFLSAPRAVGVRDLSKAMHSMLRLLERSAVPAISTHGGVWLSGVLALHILRHPLAFAVSSVARVAFRIVPPMLPPAAFVGIGVGADRLALKWRGSARNSSVGDAAPVVRVRVQIWSAHDGLCLVPTFDPPGLRFSPCLSEASSPWLMGRAQQISTVGNRVASFYLRSDGGGGGHRACMDMWCVRCLSRGNANRVTPTLCGLTGHEPLSFTVTEPVPGYPMRWALQLVLVASLVLVSWRWRRQLGRHPKVIGMQTETCEEKQSSADASSMHMTSSARTALTTDGADANVGGRGDDYPSPPEQSETHPATEPERGATGEANSIDLSMPLDNASEYEETEVDESRYPEPDVLLSVIWTQADLLEQMRQKLGELVVFQIEAQEALAEVLGTNTPHTNEGYALDGYEEFKAFDLRSHAQSAESDSVLRNVRPSGGEHRPNFGEHRPSAGELRLSGGEHRTSGGEHRLSAGEHAESSTSRRSASPRDGNQQSLKLMYEEMQHKAVRRGSPPTRTPSPPLNLRIRSMPAEAAGDGRVQASMYGAYPRLPSDWHHSSCGLLAGRPQPLRTQSTSNACLASTTPSPVEFITRRASSPPWLSSPLAKEFDPRPPLLSASSADRIRMTSTRGKQTSLSIPQKENSLYTEFRHPMQGSAIPAAAFSDQSAPSSCDAPVMNTPPTDSSLGRTSKRQSKVGPTLEGMTPCALSFDVDGDLV</sequence>